<proteinExistence type="inferred from homology"/>
<dbReference type="SMART" id="SM00559">
    <property type="entry name" value="Ku78"/>
    <property type="match status" value="1"/>
</dbReference>
<accession>A0ABV7K7H0</accession>
<reference evidence="5" key="1">
    <citation type="journal article" date="2019" name="Int. J. Syst. Evol. Microbiol.">
        <title>The Global Catalogue of Microorganisms (GCM) 10K type strain sequencing project: providing services to taxonomists for standard genome sequencing and annotation.</title>
        <authorList>
            <consortium name="The Broad Institute Genomics Platform"/>
            <consortium name="The Broad Institute Genome Sequencing Center for Infectious Disease"/>
            <person name="Wu L."/>
            <person name="Ma J."/>
        </authorList>
    </citation>
    <scope>NUCLEOTIDE SEQUENCE [LARGE SCALE GENOMIC DNA]</scope>
    <source>
        <strain evidence="5">KCTC 52165</strain>
    </source>
</reference>
<dbReference type="Pfam" id="PF02735">
    <property type="entry name" value="Ku"/>
    <property type="match status" value="1"/>
</dbReference>
<dbReference type="SUPFAM" id="SSF100939">
    <property type="entry name" value="SPOC domain-like"/>
    <property type="match status" value="1"/>
</dbReference>
<dbReference type="InterPro" id="IPR006164">
    <property type="entry name" value="DNA_bd_Ku70/Ku80"/>
</dbReference>
<comment type="function">
    <text evidence="2">With LigD forms a non-homologous end joining (NHEJ) DNA repair enzyme, which repairs dsDNA breaks with reduced fidelity. Binds linear dsDNA with 5'- and 3'- overhangs but not closed circular dsDNA nor ssDNA. Recruits and stimulates the ligase activity of LigD.</text>
</comment>
<protein>
    <recommendedName>
        <fullName evidence="2">Non-homologous end joining protein Ku</fullName>
    </recommendedName>
</protein>
<evidence type="ECO:0000313" key="5">
    <source>
        <dbReference type="Proteomes" id="UP001595583"/>
    </source>
</evidence>
<dbReference type="PANTHER" id="PTHR41251">
    <property type="entry name" value="NON-HOMOLOGOUS END JOINING PROTEIN KU"/>
    <property type="match status" value="1"/>
</dbReference>
<keyword evidence="1 2" id="KW-0238">DNA-binding</keyword>
<comment type="caution">
    <text evidence="4">The sequence shown here is derived from an EMBL/GenBank/DDBJ whole genome shotgun (WGS) entry which is preliminary data.</text>
</comment>
<evidence type="ECO:0000259" key="3">
    <source>
        <dbReference type="SMART" id="SM00559"/>
    </source>
</evidence>
<organism evidence="4 5">
    <name type="scientific">Aquamicrobium soli</name>
    <dbReference type="NCBI Taxonomy" id="1811518"/>
    <lineage>
        <taxon>Bacteria</taxon>
        <taxon>Pseudomonadati</taxon>
        <taxon>Pseudomonadota</taxon>
        <taxon>Alphaproteobacteria</taxon>
        <taxon>Hyphomicrobiales</taxon>
        <taxon>Phyllobacteriaceae</taxon>
        <taxon>Aquamicrobium</taxon>
    </lineage>
</organism>
<dbReference type="Gene3D" id="2.40.290.10">
    <property type="match status" value="1"/>
</dbReference>
<evidence type="ECO:0000256" key="2">
    <source>
        <dbReference type="HAMAP-Rule" id="MF_01875"/>
    </source>
</evidence>
<comment type="subunit">
    <text evidence="2">Homodimer. Interacts with LigD.</text>
</comment>
<keyword evidence="2" id="KW-0233">DNA recombination</keyword>
<keyword evidence="2" id="KW-0227">DNA damage</keyword>
<dbReference type="Proteomes" id="UP001595583">
    <property type="component" value="Unassembled WGS sequence"/>
</dbReference>
<keyword evidence="2" id="KW-0234">DNA repair</keyword>
<evidence type="ECO:0000256" key="1">
    <source>
        <dbReference type="ARBA" id="ARBA00023125"/>
    </source>
</evidence>
<comment type="similarity">
    <text evidence="2">Belongs to the prokaryotic Ku family.</text>
</comment>
<name>A0ABV7K7H0_9HYPH</name>
<dbReference type="InterPro" id="IPR016194">
    <property type="entry name" value="SPOC-like_C_dom_sf"/>
</dbReference>
<dbReference type="InterPro" id="IPR009187">
    <property type="entry name" value="Prok_Ku"/>
</dbReference>
<gene>
    <name evidence="2" type="primary">ku</name>
    <name evidence="4" type="ORF">ACFOHJ_01935</name>
</gene>
<dbReference type="HAMAP" id="MF_01875">
    <property type="entry name" value="Prokaryotic_Ku"/>
    <property type="match status" value="1"/>
</dbReference>
<dbReference type="RefSeq" id="WP_378217908.1">
    <property type="nucleotide sequence ID" value="NZ_JBHRTK010000001.1"/>
</dbReference>
<feature type="domain" description="Ku" evidence="3">
    <location>
        <begin position="56"/>
        <end position="179"/>
    </location>
</feature>
<dbReference type="PIRSF" id="PIRSF006493">
    <property type="entry name" value="Prok_Ku"/>
    <property type="match status" value="1"/>
</dbReference>
<dbReference type="EMBL" id="JBHRTK010000001">
    <property type="protein sequence ID" value="MFC3204959.1"/>
    <property type="molecule type" value="Genomic_DNA"/>
</dbReference>
<sequence length="277" mass="31090">MAAPRAAWTGFLRVGSVSCGVKIVGVVTEAEKIHFNILNRWTGNKVRSVYVDEQTSEQVPPDQQQKGWEADKDNFIAIDSQEIKALKLTSEHTLDVDEFVPISDIDTRYLEKPYYLLPADKPSTEAFTVLREAMEKTKMAARSCVVMYQHGHEVVIQPYGKGMLLTWMRPYNQVTQVGDIFKGIPGGKQDQELIDVASMLIDKKLTTFDPSRFEDRYEEALAELIDAKRKGKELPKPKAPPKPENVVNLADILKKSLTAEGLVPRKRGKSSKKSKAA</sequence>
<dbReference type="PANTHER" id="PTHR41251:SF1">
    <property type="entry name" value="NON-HOMOLOGOUS END JOINING PROTEIN KU"/>
    <property type="match status" value="1"/>
</dbReference>
<dbReference type="NCBIfam" id="TIGR02772">
    <property type="entry name" value="Ku_bact"/>
    <property type="match status" value="1"/>
</dbReference>
<keyword evidence="5" id="KW-1185">Reference proteome</keyword>
<evidence type="ECO:0000313" key="4">
    <source>
        <dbReference type="EMBL" id="MFC3204959.1"/>
    </source>
</evidence>